<dbReference type="InterPro" id="IPR038765">
    <property type="entry name" value="Papain-like_cys_pep_sf"/>
</dbReference>
<dbReference type="Pfam" id="PF00797">
    <property type="entry name" value="Acetyltransf_2"/>
    <property type="match status" value="1"/>
</dbReference>
<sequence length="282" mass="30961">MISAELLNAVKSKLGLPSRPRVDLTGLNQIYAAYSGHIPNDNIQKRIWLSGNKSQPVTGGEPAEFFENWLEHGTGGTCFPTNGALCSLLCAIGFDARRILGSVMMEGIEHEGNHGTVLVRIADIEYLVDAQLAAFSALPLIVGRFAKTGGGIHDVQAVPRGEEFDVQWYPGSNRQVPMITRLDLKPGPVDHSVFMAQYALSALRDRKRSPFNEAIFIGRHFPDRILNLGRLTRTEISCDNVVSKREITPAERTQILVDEFGISAEIVQAIPPDEEATTKSNI</sequence>
<dbReference type="EMBL" id="NAFI01000127">
    <property type="protein sequence ID" value="OSJ18580.1"/>
    <property type="molecule type" value="Genomic_DNA"/>
</dbReference>
<proteinExistence type="inferred from homology"/>
<evidence type="ECO:0000256" key="1">
    <source>
        <dbReference type="ARBA" id="ARBA00006547"/>
    </source>
</evidence>
<evidence type="ECO:0000313" key="3">
    <source>
        <dbReference type="Proteomes" id="UP000193553"/>
    </source>
</evidence>
<dbReference type="PANTHER" id="PTHR11786">
    <property type="entry name" value="N-HYDROXYARYLAMINE O-ACETYLTRANSFERASE"/>
    <property type="match status" value="1"/>
</dbReference>
<dbReference type="RefSeq" id="WP_085357340.1">
    <property type="nucleotide sequence ID" value="NZ_NAFD01000136.1"/>
</dbReference>
<comment type="similarity">
    <text evidence="1">Belongs to the arylamine N-acetyltransferase family.</text>
</comment>
<dbReference type="Proteomes" id="UP000193553">
    <property type="component" value="Unassembled WGS sequence"/>
</dbReference>
<dbReference type="OrthoDB" id="1429351at2"/>
<dbReference type="AlphaFoldDB" id="A0A1X3GTI9"/>
<dbReference type="Gene3D" id="3.30.2140.20">
    <property type="match status" value="1"/>
</dbReference>
<dbReference type="InterPro" id="IPR001447">
    <property type="entry name" value="Arylamine_N-AcTrfase"/>
</dbReference>
<evidence type="ECO:0000313" key="2">
    <source>
        <dbReference type="EMBL" id="OSJ18580.1"/>
    </source>
</evidence>
<dbReference type="GO" id="GO:0016407">
    <property type="term" value="F:acetyltransferase activity"/>
    <property type="evidence" value="ECO:0007669"/>
    <property type="project" value="InterPro"/>
</dbReference>
<name>A0A1X3GTI9_9BRAD</name>
<organism evidence="2 3">
    <name type="scientific">Bradyrhizobium canariense</name>
    <dbReference type="NCBI Taxonomy" id="255045"/>
    <lineage>
        <taxon>Bacteria</taxon>
        <taxon>Pseudomonadati</taxon>
        <taxon>Pseudomonadota</taxon>
        <taxon>Alphaproteobacteria</taxon>
        <taxon>Hyphomicrobiales</taxon>
        <taxon>Nitrobacteraceae</taxon>
        <taxon>Bradyrhizobium</taxon>
    </lineage>
</organism>
<comment type="caution">
    <text evidence="2">The sequence shown here is derived from an EMBL/GenBank/DDBJ whole genome shotgun (WGS) entry which is preliminary data.</text>
</comment>
<dbReference type="PANTHER" id="PTHR11786:SF0">
    <property type="entry name" value="ARYLAMINE N-ACETYLTRANSFERASE 4-RELATED"/>
    <property type="match status" value="1"/>
</dbReference>
<dbReference type="InterPro" id="IPR053710">
    <property type="entry name" value="Arylamine_NAT_domain_sf"/>
</dbReference>
<protein>
    <recommendedName>
        <fullName evidence="4">Arylamine N-acetyltransferase</fullName>
    </recommendedName>
</protein>
<dbReference type="SUPFAM" id="SSF54001">
    <property type="entry name" value="Cysteine proteinases"/>
    <property type="match status" value="1"/>
</dbReference>
<reference evidence="2 3" key="1">
    <citation type="submission" date="2017-03" db="EMBL/GenBank/DDBJ databases">
        <title>Whole genome sequences of fourteen strains of Bradyrhizobium canariense and one strain of Bradyrhizobium japonicum isolated from Lupinus (Papilionoideae: Genisteae) species in Algeria.</title>
        <authorList>
            <person name="Crovadore J."/>
            <person name="Chekireb D."/>
            <person name="Brachmann A."/>
            <person name="Chablais R."/>
            <person name="Cochard B."/>
            <person name="Lefort F."/>
        </authorList>
    </citation>
    <scope>NUCLEOTIDE SEQUENCE [LARGE SCALE GENOMIC DNA]</scope>
    <source>
        <strain evidence="2 3">UBMA195</strain>
    </source>
</reference>
<accession>A0A1X3GTI9</accession>
<evidence type="ECO:0008006" key="4">
    <source>
        <dbReference type="Google" id="ProtNLM"/>
    </source>
</evidence>
<gene>
    <name evidence="2" type="ORF">BSZ18_01915</name>
</gene>